<accession>A0ABS4EZI8</accession>
<dbReference type="RefSeq" id="WP_209796111.1">
    <property type="nucleotide sequence ID" value="NZ_JAGGJZ010000002.1"/>
</dbReference>
<feature type="transmembrane region" description="Helical" evidence="5">
    <location>
        <begin position="31"/>
        <end position="53"/>
    </location>
</feature>
<feature type="transmembrane region" description="Helical" evidence="5">
    <location>
        <begin position="132"/>
        <end position="152"/>
    </location>
</feature>
<proteinExistence type="predicted"/>
<protein>
    <submittedName>
        <fullName evidence="6">Sporulation protein YtaF</fullName>
    </submittedName>
</protein>
<gene>
    <name evidence="6" type="ORF">J2Z53_000995</name>
</gene>
<feature type="transmembrane region" description="Helical" evidence="5">
    <location>
        <begin position="6"/>
        <end position="24"/>
    </location>
</feature>
<evidence type="ECO:0000313" key="7">
    <source>
        <dbReference type="Proteomes" id="UP000783390"/>
    </source>
</evidence>
<dbReference type="PANTHER" id="PTHR35529:SF2">
    <property type="entry name" value="SPORULATION PROTEIN YTAF-RELATED"/>
    <property type="match status" value="1"/>
</dbReference>
<feature type="transmembrane region" description="Helical" evidence="5">
    <location>
        <begin position="65"/>
        <end position="84"/>
    </location>
</feature>
<organism evidence="6 7">
    <name type="scientific">Clostridium moniliforme</name>
    <dbReference type="NCBI Taxonomy" id="39489"/>
    <lineage>
        <taxon>Bacteria</taxon>
        <taxon>Bacillati</taxon>
        <taxon>Bacillota</taxon>
        <taxon>Clostridia</taxon>
        <taxon>Eubacteriales</taxon>
        <taxon>Clostridiaceae</taxon>
        <taxon>Clostridium</taxon>
    </lineage>
</organism>
<evidence type="ECO:0000256" key="1">
    <source>
        <dbReference type="ARBA" id="ARBA00022475"/>
    </source>
</evidence>
<feature type="transmembrane region" description="Helical" evidence="5">
    <location>
        <begin position="189"/>
        <end position="205"/>
    </location>
</feature>
<reference evidence="6 7" key="1">
    <citation type="submission" date="2021-03" db="EMBL/GenBank/DDBJ databases">
        <title>Genomic Encyclopedia of Type Strains, Phase IV (KMG-IV): sequencing the most valuable type-strain genomes for metagenomic binning, comparative biology and taxonomic classification.</title>
        <authorList>
            <person name="Goeker M."/>
        </authorList>
    </citation>
    <scope>NUCLEOTIDE SEQUENCE [LARGE SCALE GENOMIC DNA]</scope>
    <source>
        <strain evidence="6 7">DSM 3984</strain>
    </source>
</reference>
<dbReference type="NCBIfam" id="TIGR02840">
    <property type="entry name" value="spore_YtaF"/>
    <property type="match status" value="1"/>
</dbReference>
<dbReference type="EMBL" id="JAGGJZ010000002">
    <property type="protein sequence ID" value="MBP1889414.1"/>
    <property type="molecule type" value="Genomic_DNA"/>
</dbReference>
<keyword evidence="7" id="KW-1185">Reference proteome</keyword>
<sequence length="206" mass="23166">MEALILVFSLVIDSFVASISYSANKIKIPNIYIIIMNIVSCLILATSLILGNYLEVILPAYLPKYISFFIFTSLGIYKLFEGFLKKYMSKFSKLKIPLTIKLFDFKLVFQVYIDETKADFDKSKNISLKESIYLAIALSLDSLAVGFGASFININSLFMILFCFIFGILSIKIGSYLGEKFLPSNSNSNLSWISGICLLLIAFLKL</sequence>
<evidence type="ECO:0000313" key="6">
    <source>
        <dbReference type="EMBL" id="MBP1889414.1"/>
    </source>
</evidence>
<evidence type="ECO:0000256" key="2">
    <source>
        <dbReference type="ARBA" id="ARBA00022692"/>
    </source>
</evidence>
<evidence type="ECO:0000256" key="5">
    <source>
        <dbReference type="SAM" id="Phobius"/>
    </source>
</evidence>
<dbReference type="Pfam" id="PF02659">
    <property type="entry name" value="Mntp"/>
    <property type="match status" value="1"/>
</dbReference>
<comment type="caution">
    <text evidence="6">The sequence shown here is derived from an EMBL/GenBank/DDBJ whole genome shotgun (WGS) entry which is preliminary data.</text>
</comment>
<keyword evidence="1" id="KW-1003">Cell membrane</keyword>
<evidence type="ECO:0000256" key="4">
    <source>
        <dbReference type="ARBA" id="ARBA00023136"/>
    </source>
</evidence>
<dbReference type="InterPro" id="IPR003810">
    <property type="entry name" value="Mntp/YtaF"/>
</dbReference>
<dbReference type="Proteomes" id="UP000783390">
    <property type="component" value="Unassembled WGS sequence"/>
</dbReference>
<name>A0ABS4EZI8_9CLOT</name>
<dbReference type="InterPro" id="IPR014205">
    <property type="entry name" value="Spore_YtaF"/>
</dbReference>
<dbReference type="PANTHER" id="PTHR35529">
    <property type="entry name" value="MANGANESE EFFLUX PUMP MNTP-RELATED"/>
    <property type="match status" value="1"/>
</dbReference>
<evidence type="ECO:0000256" key="3">
    <source>
        <dbReference type="ARBA" id="ARBA00022989"/>
    </source>
</evidence>
<keyword evidence="3 5" id="KW-1133">Transmembrane helix</keyword>
<keyword evidence="4 5" id="KW-0472">Membrane</keyword>
<keyword evidence="2 5" id="KW-0812">Transmembrane</keyword>
<feature type="transmembrane region" description="Helical" evidence="5">
    <location>
        <begin position="158"/>
        <end position="177"/>
    </location>
</feature>